<evidence type="ECO:0000313" key="3">
    <source>
        <dbReference type="Proteomes" id="UP000253951"/>
    </source>
</evidence>
<dbReference type="RefSeq" id="WP_114676756.1">
    <property type="nucleotide sequence ID" value="NZ_CP031188.1"/>
</dbReference>
<dbReference type="EMBL" id="CP031188">
    <property type="protein sequence ID" value="AXG72993.1"/>
    <property type="molecule type" value="Genomic_DNA"/>
</dbReference>
<dbReference type="Proteomes" id="UP000253951">
    <property type="component" value="Chromosome"/>
</dbReference>
<dbReference type="KEGG" id="fat:DVK85_01580"/>
<keyword evidence="3" id="KW-1185">Reference proteome</keyword>
<organism evidence="2 3">
    <name type="scientific">Flavobacterium arcticum</name>
    <dbReference type="NCBI Taxonomy" id="1784713"/>
    <lineage>
        <taxon>Bacteria</taxon>
        <taxon>Pseudomonadati</taxon>
        <taxon>Bacteroidota</taxon>
        <taxon>Flavobacteriia</taxon>
        <taxon>Flavobacteriales</taxon>
        <taxon>Flavobacteriaceae</taxon>
        <taxon>Flavobacterium</taxon>
    </lineage>
</organism>
<protein>
    <submittedName>
        <fullName evidence="2">Uncharacterized protein</fullName>
    </submittedName>
</protein>
<evidence type="ECO:0000256" key="1">
    <source>
        <dbReference type="SAM" id="Coils"/>
    </source>
</evidence>
<evidence type="ECO:0000313" key="2">
    <source>
        <dbReference type="EMBL" id="AXG72993.1"/>
    </source>
</evidence>
<proteinExistence type="predicted"/>
<sequence>MRTDKTTLGAAEENFFDLNDSPTMRSEKVYGESHMKLDGVMETPRDRREEAAQEKKKNNVYKELYEQFYRDLLFQIDVKLEAVQLEMEQNRKEWETRANRLDAIDDVLEPVKDGKPLDKEKAQHIINSTGRYIAPDADNAAYYNLLVAIKTEDLEQIEVLDRDFRKLEQQEQQYKMMQQQAQDIANDTSLDSHQKLAAYENLNNEMSKADLIIVSRDTENQEQKSDAEVVAKHDFENQRSDLTYDVSRLNF</sequence>
<dbReference type="AlphaFoldDB" id="A0A345H8T3"/>
<name>A0A345H8T3_9FLAO</name>
<feature type="coiled-coil region" evidence="1">
    <location>
        <begin position="150"/>
        <end position="187"/>
    </location>
</feature>
<keyword evidence="1" id="KW-0175">Coiled coil</keyword>
<gene>
    <name evidence="2" type="ORF">DVK85_01580</name>
</gene>
<accession>A0A345H8T3</accession>
<reference evidence="2 3" key="1">
    <citation type="submission" date="2018-07" db="EMBL/GenBank/DDBJ databases">
        <title>Complete genome sequence of Flavobacterium arcticum type strain SM1502T.</title>
        <authorList>
            <person name="Li Y."/>
            <person name="Li D.-D."/>
        </authorList>
    </citation>
    <scope>NUCLEOTIDE SEQUENCE [LARGE SCALE GENOMIC DNA]</scope>
    <source>
        <strain evidence="2 3">SM1502</strain>
    </source>
</reference>